<sequence>MRSGVRLGIDVGRVRIGVARSDAGGMMAVPIETVARATDGDADIRRVLELAAEYGAFELVVGHPLSMSGASTPSTEDAVGFAEQLAETGADVRLVDERLSTVSAQQALRASGRSTRTQRPVVDQVAAVIILQHALDSERTSGNPPGRALRSDEGPSTL</sequence>
<evidence type="ECO:0000256" key="2">
    <source>
        <dbReference type="ARBA" id="ARBA00022517"/>
    </source>
</evidence>
<evidence type="ECO:0000256" key="4">
    <source>
        <dbReference type="ARBA" id="ARBA00022801"/>
    </source>
</evidence>
<evidence type="ECO:0000256" key="3">
    <source>
        <dbReference type="ARBA" id="ARBA00022722"/>
    </source>
</evidence>
<evidence type="ECO:0000313" key="9">
    <source>
        <dbReference type="Proteomes" id="UP001501746"/>
    </source>
</evidence>
<dbReference type="HAMAP" id="MF_00651">
    <property type="entry name" value="Nuclease_YqgF"/>
    <property type="match status" value="1"/>
</dbReference>
<evidence type="ECO:0000313" key="8">
    <source>
        <dbReference type="EMBL" id="GAA1842403.1"/>
    </source>
</evidence>
<dbReference type="Proteomes" id="UP001501746">
    <property type="component" value="Unassembled WGS sequence"/>
</dbReference>
<dbReference type="InterPro" id="IPR006641">
    <property type="entry name" value="YqgF/RNaseH-like_dom"/>
</dbReference>
<dbReference type="PANTHER" id="PTHR33317:SF4">
    <property type="entry name" value="POLYNUCLEOTIDYL TRANSFERASE, RIBONUCLEASE H-LIKE SUPERFAMILY PROTEIN"/>
    <property type="match status" value="1"/>
</dbReference>
<feature type="domain" description="YqgF/RNase H-like" evidence="7">
    <location>
        <begin position="4"/>
        <end position="104"/>
    </location>
</feature>
<reference evidence="8 9" key="1">
    <citation type="journal article" date="2019" name="Int. J. Syst. Evol. Microbiol.">
        <title>The Global Catalogue of Microorganisms (GCM) 10K type strain sequencing project: providing services to taxonomists for standard genome sequencing and annotation.</title>
        <authorList>
            <consortium name="The Broad Institute Genomics Platform"/>
            <consortium name="The Broad Institute Genome Sequencing Center for Infectious Disease"/>
            <person name="Wu L."/>
            <person name="Ma J."/>
        </authorList>
    </citation>
    <scope>NUCLEOTIDE SEQUENCE [LARGE SCALE GENOMIC DNA]</scope>
    <source>
        <strain evidence="8 9">JCM 14323</strain>
    </source>
</reference>
<evidence type="ECO:0000256" key="1">
    <source>
        <dbReference type="ARBA" id="ARBA00022490"/>
    </source>
</evidence>
<proteinExistence type="inferred from homology"/>
<keyword evidence="1 5" id="KW-0963">Cytoplasm</keyword>
<protein>
    <recommendedName>
        <fullName evidence="5">Putative pre-16S rRNA nuclease</fullName>
        <ecNumber evidence="5">3.1.-.-</ecNumber>
    </recommendedName>
</protein>
<evidence type="ECO:0000259" key="7">
    <source>
        <dbReference type="SMART" id="SM00732"/>
    </source>
</evidence>
<organism evidence="8 9">
    <name type="scientific">Agromyces salentinus</name>
    <dbReference type="NCBI Taxonomy" id="269421"/>
    <lineage>
        <taxon>Bacteria</taxon>
        <taxon>Bacillati</taxon>
        <taxon>Actinomycetota</taxon>
        <taxon>Actinomycetes</taxon>
        <taxon>Micrococcales</taxon>
        <taxon>Microbacteriaceae</taxon>
        <taxon>Agromyces</taxon>
    </lineage>
</organism>
<feature type="region of interest" description="Disordered" evidence="6">
    <location>
        <begin position="136"/>
        <end position="158"/>
    </location>
</feature>
<comment type="function">
    <text evidence="5">Could be a nuclease involved in processing of the 5'-end of pre-16S rRNA.</text>
</comment>
<dbReference type="EMBL" id="BAAANK010000009">
    <property type="protein sequence ID" value="GAA1842403.1"/>
    <property type="molecule type" value="Genomic_DNA"/>
</dbReference>
<comment type="similarity">
    <text evidence="5">Belongs to the YqgF HJR family.</text>
</comment>
<dbReference type="CDD" id="cd16964">
    <property type="entry name" value="YqgF"/>
    <property type="match status" value="1"/>
</dbReference>
<gene>
    <name evidence="8" type="primary">ruvX</name>
    <name evidence="8" type="ORF">GCM10009750_30810</name>
</gene>
<keyword evidence="3 5" id="KW-0540">Nuclease</keyword>
<dbReference type="NCBIfam" id="TIGR00250">
    <property type="entry name" value="RNAse_H_YqgF"/>
    <property type="match status" value="1"/>
</dbReference>
<dbReference type="InterPro" id="IPR005227">
    <property type="entry name" value="YqgF"/>
</dbReference>
<accession>A0ABN2MYB0</accession>
<dbReference type="SMART" id="SM00732">
    <property type="entry name" value="YqgFc"/>
    <property type="match status" value="1"/>
</dbReference>
<dbReference type="Gene3D" id="3.30.420.140">
    <property type="entry name" value="YqgF/RNase H-like domain"/>
    <property type="match status" value="1"/>
</dbReference>
<comment type="caution">
    <text evidence="8">The sequence shown here is derived from an EMBL/GenBank/DDBJ whole genome shotgun (WGS) entry which is preliminary data.</text>
</comment>
<keyword evidence="2 5" id="KW-0690">Ribosome biogenesis</keyword>
<evidence type="ECO:0000256" key="5">
    <source>
        <dbReference type="HAMAP-Rule" id="MF_00651"/>
    </source>
</evidence>
<dbReference type="SUPFAM" id="SSF53098">
    <property type="entry name" value="Ribonuclease H-like"/>
    <property type="match status" value="1"/>
</dbReference>
<keyword evidence="4 5" id="KW-0378">Hydrolase</keyword>
<dbReference type="InterPro" id="IPR037027">
    <property type="entry name" value="YqgF/RNaseH-like_dom_sf"/>
</dbReference>
<comment type="subcellular location">
    <subcellularLocation>
        <location evidence="5">Cytoplasm</location>
    </subcellularLocation>
</comment>
<evidence type="ECO:0000256" key="6">
    <source>
        <dbReference type="SAM" id="MobiDB-lite"/>
    </source>
</evidence>
<dbReference type="PANTHER" id="PTHR33317">
    <property type="entry name" value="POLYNUCLEOTIDYL TRANSFERASE, RIBONUCLEASE H-LIKE SUPERFAMILY PROTEIN"/>
    <property type="match status" value="1"/>
</dbReference>
<dbReference type="InterPro" id="IPR012337">
    <property type="entry name" value="RNaseH-like_sf"/>
</dbReference>
<feature type="compositionally biased region" description="Basic and acidic residues" evidence="6">
    <location>
        <begin position="149"/>
        <end position="158"/>
    </location>
</feature>
<dbReference type="Pfam" id="PF03652">
    <property type="entry name" value="RuvX"/>
    <property type="match status" value="1"/>
</dbReference>
<dbReference type="EC" id="3.1.-.-" evidence="5"/>
<name>A0ABN2MYB0_9MICO</name>
<dbReference type="RefSeq" id="WP_157427648.1">
    <property type="nucleotide sequence ID" value="NZ_BAAANK010000009.1"/>
</dbReference>
<keyword evidence="9" id="KW-1185">Reference proteome</keyword>